<dbReference type="EMBL" id="CP140153">
    <property type="protein sequence ID" value="WQH16155.1"/>
    <property type="molecule type" value="Genomic_DNA"/>
</dbReference>
<reference evidence="1 2" key="1">
    <citation type="submission" date="2023-11" db="EMBL/GenBank/DDBJ databases">
        <title>MicrobeMod: A computational toolkit for identifying prokaryotic methylation and restriction-modification with nanopore sequencing.</title>
        <authorList>
            <person name="Crits-Christoph A."/>
            <person name="Kang S.C."/>
            <person name="Lee H."/>
            <person name="Ostrov N."/>
        </authorList>
    </citation>
    <scope>NUCLEOTIDE SEQUENCE [LARGE SCALE GENOMIC DNA]</scope>
    <source>
        <strain evidence="1 2">ATCC 49870</strain>
    </source>
</reference>
<proteinExistence type="predicted"/>
<keyword evidence="2" id="KW-1185">Reference proteome</keyword>
<evidence type="ECO:0000313" key="2">
    <source>
        <dbReference type="Proteomes" id="UP001327459"/>
    </source>
</evidence>
<protein>
    <submittedName>
        <fullName evidence="1">Uncharacterized protein</fullName>
    </submittedName>
</protein>
<gene>
    <name evidence="1" type="ORF">SR882_10375</name>
</gene>
<accession>A0ABZ0YVE8</accession>
<dbReference type="Proteomes" id="UP001327459">
    <property type="component" value="Chromosome"/>
</dbReference>
<evidence type="ECO:0000313" key="1">
    <source>
        <dbReference type="EMBL" id="WQH16155.1"/>
    </source>
</evidence>
<dbReference type="RefSeq" id="WP_322521170.1">
    <property type="nucleotide sequence ID" value="NZ_CP140153.1"/>
</dbReference>
<sequence length="44" mass="5183">MGDIVKAYTRLAGEYHDCTDRLTDLQLFQLDREGRARILNNERD</sequence>
<name>A0ABZ0YVE8_9GAMM</name>
<organism evidence="1 2">
    <name type="scientific">Guyparkeria halophila</name>
    <dbReference type="NCBI Taxonomy" id="47960"/>
    <lineage>
        <taxon>Bacteria</taxon>
        <taxon>Pseudomonadati</taxon>
        <taxon>Pseudomonadota</taxon>
        <taxon>Gammaproteobacteria</taxon>
        <taxon>Chromatiales</taxon>
        <taxon>Thioalkalibacteraceae</taxon>
        <taxon>Guyparkeria</taxon>
    </lineage>
</organism>